<name>A0ABV6CFZ6_9GAMM</name>
<keyword evidence="2" id="KW-0238">DNA-binding</keyword>
<keyword evidence="6" id="KW-1185">Reference proteome</keyword>
<gene>
    <name evidence="5" type="ORF">ACFFIT_08725</name>
</gene>
<dbReference type="Pfam" id="PF00196">
    <property type="entry name" value="GerE"/>
    <property type="match status" value="1"/>
</dbReference>
<dbReference type="Proteomes" id="UP001589758">
    <property type="component" value="Unassembled WGS sequence"/>
</dbReference>
<dbReference type="SMART" id="SM00421">
    <property type="entry name" value="HTH_LUXR"/>
    <property type="match status" value="1"/>
</dbReference>
<evidence type="ECO:0000256" key="3">
    <source>
        <dbReference type="ARBA" id="ARBA00023163"/>
    </source>
</evidence>
<dbReference type="Gene3D" id="1.10.10.10">
    <property type="entry name" value="Winged helix-like DNA-binding domain superfamily/Winged helix DNA-binding domain"/>
    <property type="match status" value="1"/>
</dbReference>
<dbReference type="PANTHER" id="PTHR44688:SF16">
    <property type="entry name" value="DNA-BINDING TRANSCRIPTIONAL ACTIVATOR DEVR_DOSR"/>
    <property type="match status" value="1"/>
</dbReference>
<dbReference type="InterPro" id="IPR016032">
    <property type="entry name" value="Sig_transdc_resp-reg_C-effctor"/>
</dbReference>
<keyword evidence="3" id="KW-0804">Transcription</keyword>
<reference evidence="5 6" key="1">
    <citation type="submission" date="2024-09" db="EMBL/GenBank/DDBJ databases">
        <authorList>
            <person name="Sun Q."/>
            <person name="Mori K."/>
        </authorList>
    </citation>
    <scope>NUCLEOTIDE SEQUENCE [LARGE SCALE GENOMIC DNA]</scope>
    <source>
        <strain evidence="5 6">CCM 8545</strain>
    </source>
</reference>
<dbReference type="EMBL" id="JBHLXE010000094">
    <property type="protein sequence ID" value="MFC0180163.1"/>
    <property type="molecule type" value="Genomic_DNA"/>
</dbReference>
<dbReference type="PANTHER" id="PTHR44688">
    <property type="entry name" value="DNA-BINDING TRANSCRIPTIONAL ACTIVATOR DEVR_DOSR"/>
    <property type="match status" value="1"/>
</dbReference>
<proteinExistence type="predicted"/>
<evidence type="ECO:0000313" key="5">
    <source>
        <dbReference type="EMBL" id="MFC0180163.1"/>
    </source>
</evidence>
<dbReference type="InterPro" id="IPR036388">
    <property type="entry name" value="WH-like_DNA-bd_sf"/>
</dbReference>
<comment type="caution">
    <text evidence="5">The sequence shown here is derived from an EMBL/GenBank/DDBJ whole genome shotgun (WGS) entry which is preliminary data.</text>
</comment>
<dbReference type="RefSeq" id="WP_385877275.1">
    <property type="nucleotide sequence ID" value="NZ_JBHLXE010000094.1"/>
</dbReference>
<evidence type="ECO:0000259" key="4">
    <source>
        <dbReference type="PROSITE" id="PS50043"/>
    </source>
</evidence>
<evidence type="ECO:0000256" key="1">
    <source>
        <dbReference type="ARBA" id="ARBA00023015"/>
    </source>
</evidence>
<keyword evidence="1" id="KW-0805">Transcription regulation</keyword>
<protein>
    <submittedName>
        <fullName evidence="5">Helix-turn-helix transcriptional regulator</fullName>
    </submittedName>
</protein>
<accession>A0ABV6CFZ6</accession>
<dbReference type="CDD" id="cd06170">
    <property type="entry name" value="LuxR_C_like"/>
    <property type="match status" value="1"/>
</dbReference>
<sequence>MRTNSFHLSEVIDSVNTKYFTQVLLNFLHSKFYFDSAIAFNYQSSHRPFCIFQSDKESVHNHKNLYEQGAYLDDPFYQNVSNNQDIDIIKLHEIAPRDFLKSTYFREFYHKTGWSDETGILMRLNQEETTGFFFSHFRIKSNRFNKDRDILDFFSIVKSLLKLHLHYLELNKKVSQFIELPDKELKSTSINPRVTPFIKLTRKEKEIAELILSGKTSNEIAKHLFISVGTVKNHRKNLYAKLAVKSQCELFALFNPKYSSIK</sequence>
<feature type="domain" description="HTH luxR-type" evidence="4">
    <location>
        <begin position="193"/>
        <end position="258"/>
    </location>
</feature>
<evidence type="ECO:0000256" key="2">
    <source>
        <dbReference type="ARBA" id="ARBA00023125"/>
    </source>
</evidence>
<dbReference type="InterPro" id="IPR000792">
    <property type="entry name" value="Tscrpt_reg_LuxR_C"/>
</dbReference>
<organism evidence="5 6">
    <name type="scientific">Thorsellia kenyensis</name>
    <dbReference type="NCBI Taxonomy" id="1549888"/>
    <lineage>
        <taxon>Bacteria</taxon>
        <taxon>Pseudomonadati</taxon>
        <taxon>Pseudomonadota</taxon>
        <taxon>Gammaproteobacteria</taxon>
        <taxon>Enterobacterales</taxon>
        <taxon>Thorselliaceae</taxon>
        <taxon>Thorsellia</taxon>
    </lineage>
</organism>
<dbReference type="SUPFAM" id="SSF46894">
    <property type="entry name" value="C-terminal effector domain of the bipartite response regulators"/>
    <property type="match status" value="1"/>
</dbReference>
<dbReference type="PROSITE" id="PS00622">
    <property type="entry name" value="HTH_LUXR_1"/>
    <property type="match status" value="1"/>
</dbReference>
<dbReference type="PROSITE" id="PS50043">
    <property type="entry name" value="HTH_LUXR_2"/>
    <property type="match status" value="1"/>
</dbReference>
<dbReference type="PRINTS" id="PR00038">
    <property type="entry name" value="HTHLUXR"/>
</dbReference>
<evidence type="ECO:0000313" key="6">
    <source>
        <dbReference type="Proteomes" id="UP001589758"/>
    </source>
</evidence>